<gene>
    <name evidence="1" type="ORF">E6O75_ATG08044</name>
</gene>
<evidence type="ECO:0000313" key="2">
    <source>
        <dbReference type="Proteomes" id="UP000298493"/>
    </source>
</evidence>
<dbReference type="AlphaFoldDB" id="A0A4Z1NNM0"/>
<reference evidence="1 2" key="1">
    <citation type="submission" date="2019-04" db="EMBL/GenBank/DDBJ databases">
        <title>High contiguity whole genome sequence and gene annotation resource for two Venturia nashicola isolates.</title>
        <authorList>
            <person name="Prokchorchik M."/>
            <person name="Won K."/>
            <person name="Lee Y."/>
            <person name="Choi E.D."/>
            <person name="Segonzac C."/>
            <person name="Sohn K.H."/>
        </authorList>
    </citation>
    <scope>NUCLEOTIDE SEQUENCE [LARGE SCALE GENOMIC DNA]</scope>
    <source>
        <strain evidence="1 2">PRI2</strain>
    </source>
</reference>
<protein>
    <submittedName>
        <fullName evidence="1">Uncharacterized protein</fullName>
    </submittedName>
</protein>
<comment type="caution">
    <text evidence="1">The sequence shown here is derived from an EMBL/GenBank/DDBJ whole genome shotgun (WGS) entry which is preliminary data.</text>
</comment>
<dbReference type="EMBL" id="SNSC02000020">
    <property type="protein sequence ID" value="TID15716.1"/>
    <property type="molecule type" value="Genomic_DNA"/>
</dbReference>
<sequence length="122" mass="13318">MSNKVVVSVQRYMKTLFQGFVRSSGPSNFTYIAEENAGGSSDAIQFLVDPSAGGSCRDHTFFGEFNESTSVQCTMESISIALTLWMRDSQMTTMIPGDQAAMLNATTGNTIAPITQVNVTWW</sequence>
<organism evidence="1 2">
    <name type="scientific">Venturia nashicola</name>
    <dbReference type="NCBI Taxonomy" id="86259"/>
    <lineage>
        <taxon>Eukaryota</taxon>
        <taxon>Fungi</taxon>
        <taxon>Dikarya</taxon>
        <taxon>Ascomycota</taxon>
        <taxon>Pezizomycotina</taxon>
        <taxon>Dothideomycetes</taxon>
        <taxon>Pleosporomycetidae</taxon>
        <taxon>Venturiales</taxon>
        <taxon>Venturiaceae</taxon>
        <taxon>Venturia</taxon>
    </lineage>
</organism>
<evidence type="ECO:0000313" key="1">
    <source>
        <dbReference type="EMBL" id="TID15716.1"/>
    </source>
</evidence>
<accession>A0A4Z1NNM0</accession>
<proteinExistence type="predicted"/>
<dbReference type="Proteomes" id="UP000298493">
    <property type="component" value="Unassembled WGS sequence"/>
</dbReference>
<keyword evidence="2" id="KW-1185">Reference proteome</keyword>
<name>A0A4Z1NNM0_9PEZI</name>